<feature type="compositionally biased region" description="Polar residues" evidence="1">
    <location>
        <begin position="16"/>
        <end position="25"/>
    </location>
</feature>
<evidence type="ECO:0000256" key="1">
    <source>
        <dbReference type="SAM" id="MobiDB-lite"/>
    </source>
</evidence>
<feature type="region of interest" description="Disordered" evidence="1">
    <location>
        <begin position="1"/>
        <end position="47"/>
    </location>
</feature>
<dbReference type="AlphaFoldDB" id="A0A9P4PQ07"/>
<protein>
    <submittedName>
        <fullName evidence="2">Uncharacterized protein</fullName>
    </submittedName>
</protein>
<dbReference type="EMBL" id="MU001497">
    <property type="protein sequence ID" value="KAF2446879.1"/>
    <property type="molecule type" value="Genomic_DNA"/>
</dbReference>
<proteinExistence type="predicted"/>
<sequence>MASKRTASAADASEPGTVNESSTPSKRPCHDHNQTSAKGKTADKPIAVKSEDPDSLLSFLTSSDIVTIHKKYDLTLVVGDQVHRKGMKAFRVSSACLSTAGEVFGSMFSGGLSESFKSELLDLAIACDKYFLHDMIKMVIHSKSWLSPHKNGSPRLPVNVDIQDWILIAHYFRLDLEYEYLVNSLAMNLQNSQDSIRPSLYFNNNGKKVTLRAKLPGVVLEKIMNTRTAMLDDIQDACIHTLNVALGKKACSGKSSLICASAAVGMLVRTFHEMDMSIYHSHPAGAPSPLQNSVRSYWQAINQVAGKNEFSDPVPPAVKRTTYPYINITPDYCSWDRCMARLDPKIAVNEKLQKDFEPVPKRAWHPLAHQKSKLISDHGTEIGI</sequence>
<evidence type="ECO:0000313" key="3">
    <source>
        <dbReference type="Proteomes" id="UP000799764"/>
    </source>
</evidence>
<keyword evidence="3" id="KW-1185">Reference proteome</keyword>
<comment type="caution">
    <text evidence="2">The sequence shown here is derived from an EMBL/GenBank/DDBJ whole genome shotgun (WGS) entry which is preliminary data.</text>
</comment>
<dbReference type="Proteomes" id="UP000799764">
    <property type="component" value="Unassembled WGS sequence"/>
</dbReference>
<gene>
    <name evidence="2" type="ORF">P171DRAFT_482949</name>
</gene>
<evidence type="ECO:0000313" key="2">
    <source>
        <dbReference type="EMBL" id="KAF2446879.1"/>
    </source>
</evidence>
<accession>A0A9P4PQ07</accession>
<reference evidence="2" key="1">
    <citation type="journal article" date="2020" name="Stud. Mycol.">
        <title>101 Dothideomycetes genomes: a test case for predicting lifestyles and emergence of pathogens.</title>
        <authorList>
            <person name="Haridas S."/>
            <person name="Albert R."/>
            <person name="Binder M."/>
            <person name="Bloem J."/>
            <person name="Labutti K."/>
            <person name="Salamov A."/>
            <person name="Andreopoulos B."/>
            <person name="Baker S."/>
            <person name="Barry K."/>
            <person name="Bills G."/>
            <person name="Bluhm B."/>
            <person name="Cannon C."/>
            <person name="Castanera R."/>
            <person name="Culley D."/>
            <person name="Daum C."/>
            <person name="Ezra D."/>
            <person name="Gonzalez J."/>
            <person name="Henrissat B."/>
            <person name="Kuo A."/>
            <person name="Liang C."/>
            <person name="Lipzen A."/>
            <person name="Lutzoni F."/>
            <person name="Magnuson J."/>
            <person name="Mondo S."/>
            <person name="Nolan M."/>
            <person name="Ohm R."/>
            <person name="Pangilinan J."/>
            <person name="Park H.-J."/>
            <person name="Ramirez L."/>
            <person name="Alfaro M."/>
            <person name="Sun H."/>
            <person name="Tritt A."/>
            <person name="Yoshinaga Y."/>
            <person name="Zwiers L.-H."/>
            <person name="Turgeon B."/>
            <person name="Goodwin S."/>
            <person name="Spatafora J."/>
            <person name="Crous P."/>
            <person name="Grigoriev I."/>
        </authorList>
    </citation>
    <scope>NUCLEOTIDE SEQUENCE</scope>
    <source>
        <strain evidence="2">CBS 690.94</strain>
    </source>
</reference>
<organism evidence="2 3">
    <name type="scientific">Karstenula rhodostoma CBS 690.94</name>
    <dbReference type="NCBI Taxonomy" id="1392251"/>
    <lineage>
        <taxon>Eukaryota</taxon>
        <taxon>Fungi</taxon>
        <taxon>Dikarya</taxon>
        <taxon>Ascomycota</taxon>
        <taxon>Pezizomycotina</taxon>
        <taxon>Dothideomycetes</taxon>
        <taxon>Pleosporomycetidae</taxon>
        <taxon>Pleosporales</taxon>
        <taxon>Massarineae</taxon>
        <taxon>Didymosphaeriaceae</taxon>
        <taxon>Karstenula</taxon>
    </lineage>
</organism>
<name>A0A9P4PQ07_9PLEO</name>
<dbReference type="OrthoDB" id="5275938at2759"/>